<dbReference type="Pfam" id="PF01841">
    <property type="entry name" value="Transglut_core"/>
    <property type="match status" value="1"/>
</dbReference>
<evidence type="ECO:0000313" key="2">
    <source>
        <dbReference type="EMBL" id="PHM39088.1"/>
    </source>
</evidence>
<dbReference type="EMBL" id="FORG01000011">
    <property type="protein sequence ID" value="SFJ54883.1"/>
    <property type="molecule type" value="Genomic_DNA"/>
</dbReference>
<organism evidence="3 4">
    <name type="scientific">Xenorhabdus mauleonii</name>
    <dbReference type="NCBI Taxonomy" id="351675"/>
    <lineage>
        <taxon>Bacteria</taxon>
        <taxon>Pseudomonadati</taxon>
        <taxon>Pseudomonadota</taxon>
        <taxon>Gammaproteobacteria</taxon>
        <taxon>Enterobacterales</taxon>
        <taxon>Morganellaceae</taxon>
        <taxon>Xenorhabdus</taxon>
    </lineage>
</organism>
<reference evidence="4" key="1">
    <citation type="submission" date="2016-10" db="EMBL/GenBank/DDBJ databases">
        <authorList>
            <person name="Varghese N."/>
            <person name="Submissions S."/>
        </authorList>
    </citation>
    <scope>NUCLEOTIDE SEQUENCE [LARGE SCALE GENOMIC DNA]</scope>
    <source>
        <strain evidence="4">DSM 17908</strain>
    </source>
</reference>
<dbReference type="AlphaFoldDB" id="A0A1I3S7R9"/>
<evidence type="ECO:0000313" key="3">
    <source>
        <dbReference type="EMBL" id="SFJ54883.1"/>
    </source>
</evidence>
<feature type="domain" description="Transglutaminase-like" evidence="1">
    <location>
        <begin position="90"/>
        <end position="154"/>
    </location>
</feature>
<reference evidence="2 5" key="3">
    <citation type="journal article" date="2017" name="Nat. Microbiol.">
        <title>Natural product diversity associated with the nematode symbionts Photorhabdus and Xenorhabdus.</title>
        <authorList>
            <person name="Tobias N.J."/>
            <person name="Wolff H."/>
            <person name="Djahanschiri B."/>
            <person name="Grundmann F."/>
            <person name="Kronenwerth M."/>
            <person name="Shi Y.M."/>
            <person name="Simonyi S."/>
            <person name="Grun P."/>
            <person name="Shapiro-Ilan D."/>
            <person name="Pidot S.J."/>
            <person name="Stinear T.P."/>
            <person name="Ebersberger I."/>
            <person name="Bode H.B."/>
        </authorList>
    </citation>
    <scope>NUCLEOTIDE SEQUENCE [LARGE SCALE GENOMIC DNA]</scope>
    <source>
        <strain evidence="2 5">DSM 17908</strain>
    </source>
</reference>
<dbReference type="OrthoDB" id="148799at2"/>
<evidence type="ECO:0000313" key="5">
    <source>
        <dbReference type="Proteomes" id="UP000224607"/>
    </source>
</evidence>
<dbReference type="STRING" id="351675.SAMN05421680_11113"/>
<protein>
    <submittedName>
        <fullName evidence="3">Transglutaminase-like superfamily protein</fullName>
    </submittedName>
</protein>
<dbReference type="SUPFAM" id="SSF54001">
    <property type="entry name" value="Cysteine proteinases"/>
    <property type="match status" value="1"/>
</dbReference>
<dbReference type="InterPro" id="IPR002931">
    <property type="entry name" value="Transglutaminase-like"/>
</dbReference>
<dbReference type="Proteomes" id="UP000224607">
    <property type="component" value="Unassembled WGS sequence"/>
</dbReference>
<accession>A0A1I3S7R9</accession>
<dbReference type="EMBL" id="NITY01000012">
    <property type="protein sequence ID" value="PHM39088.1"/>
    <property type="molecule type" value="Genomic_DNA"/>
</dbReference>
<proteinExistence type="predicted"/>
<gene>
    <name evidence="3" type="ORF">SAMN05421680_11113</name>
    <name evidence="2" type="ORF">Xmau_02992</name>
</gene>
<evidence type="ECO:0000313" key="4">
    <source>
        <dbReference type="Proteomes" id="UP000198919"/>
    </source>
</evidence>
<sequence>MFDPVCHYRQHTAVTQPGRFAAALDALPDDVDGLIGAVQNLLIHYQTDKAKLSPEIIAARSAEVDLRWTETMLARLIQLQDGNLLYPREPVKRLLCTCRDFAVLLCAFMRHKQISARVRYGFAHDQYKPERPMHDHVLVEYWDGQQWRYAESRLHVLPEPLLDIEQTNFPHELFFSGGEIWRQIRTGSLRERAFSGYHFDDDYGQWTVRNLFLLDMTSLCDYEPLMWDAWGVLLEEKPGARVTHADQLALLDSLAQRDPCDASDCEALRNALLACPELCCQQDVHSFSPVKGAYRVNLHKNREEPCVI</sequence>
<dbReference type="Proteomes" id="UP000198919">
    <property type="component" value="Unassembled WGS sequence"/>
</dbReference>
<reference evidence="3" key="2">
    <citation type="submission" date="2016-10" db="EMBL/GenBank/DDBJ databases">
        <authorList>
            <person name="de Groot N.N."/>
        </authorList>
    </citation>
    <scope>NUCLEOTIDE SEQUENCE [LARGE SCALE GENOMIC DNA]</scope>
    <source>
        <strain evidence="3">DSM 17908</strain>
    </source>
</reference>
<name>A0A1I3S7R9_9GAMM</name>
<dbReference type="Gene3D" id="3.10.620.30">
    <property type="match status" value="1"/>
</dbReference>
<keyword evidence="5" id="KW-1185">Reference proteome</keyword>
<evidence type="ECO:0000259" key="1">
    <source>
        <dbReference type="SMART" id="SM00460"/>
    </source>
</evidence>
<dbReference type="SMART" id="SM00460">
    <property type="entry name" value="TGc"/>
    <property type="match status" value="1"/>
</dbReference>
<dbReference type="InterPro" id="IPR038765">
    <property type="entry name" value="Papain-like_cys_pep_sf"/>
</dbReference>